<feature type="region of interest" description="Disordered" evidence="2">
    <location>
        <begin position="108"/>
        <end position="128"/>
    </location>
</feature>
<accession>A0ABQ5C9V6</accession>
<keyword evidence="4" id="KW-1185">Reference proteome</keyword>
<name>A0ABQ5C9V6_9ASTR</name>
<organism evidence="3 4">
    <name type="scientific">Tanacetum coccineum</name>
    <dbReference type="NCBI Taxonomy" id="301880"/>
    <lineage>
        <taxon>Eukaryota</taxon>
        <taxon>Viridiplantae</taxon>
        <taxon>Streptophyta</taxon>
        <taxon>Embryophyta</taxon>
        <taxon>Tracheophyta</taxon>
        <taxon>Spermatophyta</taxon>
        <taxon>Magnoliopsida</taxon>
        <taxon>eudicotyledons</taxon>
        <taxon>Gunneridae</taxon>
        <taxon>Pentapetalae</taxon>
        <taxon>asterids</taxon>
        <taxon>campanulids</taxon>
        <taxon>Asterales</taxon>
        <taxon>Asteraceae</taxon>
        <taxon>Asteroideae</taxon>
        <taxon>Anthemideae</taxon>
        <taxon>Anthemidinae</taxon>
        <taxon>Tanacetum</taxon>
    </lineage>
</organism>
<feature type="coiled-coil region" evidence="1">
    <location>
        <begin position="159"/>
        <end position="187"/>
    </location>
</feature>
<sequence>MKDKDTEFVTPTNISASGEAQESEISPTTLEAAKTLSQVASKTVSTYKRRTRSTDKGKDMSTGLEAETEVNTGFDDINTSSIGVSTGSGPVSTPSVVKTVNVVIPSPIKSQREGKAPMTTEDTPTRRTKAQILQEKAGLAEALRVQAQLDEEAAKQVYFDALLAERMAEEEELSEQQKKRKVQLTKDVLGKDLPEEDFAKRMVDMKLSQLKNLSFKEIKEEFDKLVEQVDTFVPMNFEATKAKLKRYGEELQTRTSKKQKVDDKVKEEEPGKRTGKRKK</sequence>
<evidence type="ECO:0000313" key="4">
    <source>
        <dbReference type="Proteomes" id="UP001151760"/>
    </source>
</evidence>
<gene>
    <name evidence="3" type="ORF">Tco_0893793</name>
</gene>
<dbReference type="EMBL" id="BQNB010014089">
    <property type="protein sequence ID" value="GJT23856.1"/>
    <property type="molecule type" value="Genomic_DNA"/>
</dbReference>
<feature type="region of interest" description="Disordered" evidence="2">
    <location>
        <begin position="1"/>
        <end position="94"/>
    </location>
</feature>
<comment type="caution">
    <text evidence="3">The sequence shown here is derived from an EMBL/GenBank/DDBJ whole genome shotgun (WGS) entry which is preliminary data.</text>
</comment>
<keyword evidence="1" id="KW-0175">Coiled coil</keyword>
<evidence type="ECO:0000313" key="3">
    <source>
        <dbReference type="EMBL" id="GJT23856.1"/>
    </source>
</evidence>
<reference evidence="3" key="1">
    <citation type="journal article" date="2022" name="Int. J. Mol. Sci.">
        <title>Draft Genome of Tanacetum Coccineum: Genomic Comparison of Closely Related Tanacetum-Family Plants.</title>
        <authorList>
            <person name="Yamashiro T."/>
            <person name="Shiraishi A."/>
            <person name="Nakayama K."/>
            <person name="Satake H."/>
        </authorList>
    </citation>
    <scope>NUCLEOTIDE SEQUENCE</scope>
</reference>
<proteinExistence type="predicted"/>
<feature type="region of interest" description="Disordered" evidence="2">
    <location>
        <begin position="248"/>
        <end position="279"/>
    </location>
</feature>
<feature type="compositionally biased region" description="Polar residues" evidence="2">
    <location>
        <begin position="9"/>
        <end position="46"/>
    </location>
</feature>
<protein>
    <submittedName>
        <fullName evidence="3">Uncharacterized protein</fullName>
    </submittedName>
</protein>
<dbReference type="Proteomes" id="UP001151760">
    <property type="component" value="Unassembled WGS sequence"/>
</dbReference>
<feature type="compositionally biased region" description="Polar residues" evidence="2">
    <location>
        <begin position="77"/>
        <end position="94"/>
    </location>
</feature>
<reference evidence="3" key="2">
    <citation type="submission" date="2022-01" db="EMBL/GenBank/DDBJ databases">
        <authorList>
            <person name="Yamashiro T."/>
            <person name="Shiraishi A."/>
            <person name="Satake H."/>
            <person name="Nakayama K."/>
        </authorList>
    </citation>
    <scope>NUCLEOTIDE SEQUENCE</scope>
</reference>
<evidence type="ECO:0000256" key="2">
    <source>
        <dbReference type="SAM" id="MobiDB-lite"/>
    </source>
</evidence>
<evidence type="ECO:0000256" key="1">
    <source>
        <dbReference type="SAM" id="Coils"/>
    </source>
</evidence>
<feature type="compositionally biased region" description="Basic and acidic residues" evidence="2">
    <location>
        <begin position="259"/>
        <end position="272"/>
    </location>
</feature>